<dbReference type="AlphaFoldDB" id="A0A3E2NG23"/>
<dbReference type="OrthoDB" id="9256161at2"/>
<organism evidence="1 2">
    <name type="scientific">Lacrimispora amygdalina</name>
    <dbReference type="NCBI Taxonomy" id="253257"/>
    <lineage>
        <taxon>Bacteria</taxon>
        <taxon>Bacillati</taxon>
        <taxon>Bacillota</taxon>
        <taxon>Clostridia</taxon>
        <taxon>Lachnospirales</taxon>
        <taxon>Lachnospiraceae</taxon>
        <taxon>Lacrimispora</taxon>
    </lineage>
</organism>
<accession>A0A3E2NG23</accession>
<gene>
    <name evidence="1" type="ORF">DS742_05785</name>
</gene>
<sequence length="68" mass="7671">MNKKDLSIPFNAPLNPQDTELQTYGCRANNPDICGNNGLPNVCAFSSEDCICKKPSRAWKKQYHKLKD</sequence>
<protein>
    <submittedName>
        <fullName evidence="1">Uncharacterized protein</fullName>
    </submittedName>
</protein>
<dbReference type="EMBL" id="QOHO01000016">
    <property type="protein sequence ID" value="RFZ79969.1"/>
    <property type="molecule type" value="Genomic_DNA"/>
</dbReference>
<dbReference type="RefSeq" id="WP_117416062.1">
    <property type="nucleotide sequence ID" value="NZ_QOHO01000016.1"/>
</dbReference>
<dbReference type="Proteomes" id="UP000260680">
    <property type="component" value="Unassembled WGS sequence"/>
</dbReference>
<reference evidence="1 2" key="1">
    <citation type="submission" date="2018-07" db="EMBL/GenBank/DDBJ databases">
        <title>New species, Clostridium PI-S10-A1B.</title>
        <authorList>
            <person name="Krishna G."/>
            <person name="Summeta K."/>
            <person name="Shikha S."/>
            <person name="Prabhu P.B."/>
            <person name="Suresh K."/>
        </authorList>
    </citation>
    <scope>NUCLEOTIDE SEQUENCE [LARGE SCALE GENOMIC DNA]</scope>
    <source>
        <strain evidence="1 2">PI-S10-A1B</strain>
    </source>
</reference>
<comment type="caution">
    <text evidence="1">The sequence shown here is derived from an EMBL/GenBank/DDBJ whole genome shotgun (WGS) entry which is preliminary data.</text>
</comment>
<proteinExistence type="predicted"/>
<name>A0A3E2NG23_9FIRM</name>
<evidence type="ECO:0000313" key="2">
    <source>
        <dbReference type="Proteomes" id="UP000260680"/>
    </source>
</evidence>
<evidence type="ECO:0000313" key="1">
    <source>
        <dbReference type="EMBL" id="RFZ79969.1"/>
    </source>
</evidence>